<dbReference type="Proteomes" id="UP000054477">
    <property type="component" value="Unassembled WGS sequence"/>
</dbReference>
<dbReference type="HOGENOM" id="CLU_2197387_0_0_1"/>
<proteinExistence type="predicted"/>
<evidence type="ECO:0000313" key="2">
    <source>
        <dbReference type="EMBL" id="KIK05287.1"/>
    </source>
</evidence>
<reference evidence="3" key="2">
    <citation type="submission" date="2015-01" db="EMBL/GenBank/DDBJ databases">
        <title>Evolutionary Origins and Diversification of the Mycorrhizal Mutualists.</title>
        <authorList>
            <consortium name="DOE Joint Genome Institute"/>
            <consortium name="Mycorrhizal Genomics Consortium"/>
            <person name="Kohler A."/>
            <person name="Kuo A."/>
            <person name="Nagy L.G."/>
            <person name="Floudas D."/>
            <person name="Copeland A."/>
            <person name="Barry K.W."/>
            <person name="Cichocki N."/>
            <person name="Veneault-Fourrey C."/>
            <person name="LaButti K."/>
            <person name="Lindquist E.A."/>
            <person name="Lipzen A."/>
            <person name="Lundell T."/>
            <person name="Morin E."/>
            <person name="Murat C."/>
            <person name="Riley R."/>
            <person name="Ohm R."/>
            <person name="Sun H."/>
            <person name="Tunlid A."/>
            <person name="Henrissat B."/>
            <person name="Grigoriev I.V."/>
            <person name="Hibbett D.S."/>
            <person name="Martin F."/>
        </authorList>
    </citation>
    <scope>NUCLEOTIDE SEQUENCE [LARGE SCALE GENOMIC DNA]</scope>
    <source>
        <strain evidence="3">LaAM-08-1</strain>
    </source>
</reference>
<dbReference type="EMBL" id="KN838561">
    <property type="protein sequence ID" value="KIK05287.1"/>
    <property type="molecule type" value="Genomic_DNA"/>
</dbReference>
<name>A0A0C9Y559_9AGAR</name>
<dbReference type="AlphaFoldDB" id="A0A0C9Y559"/>
<feature type="region of interest" description="Disordered" evidence="1">
    <location>
        <begin position="19"/>
        <end position="55"/>
    </location>
</feature>
<organism evidence="2 3">
    <name type="scientific">Laccaria amethystina LaAM-08-1</name>
    <dbReference type="NCBI Taxonomy" id="1095629"/>
    <lineage>
        <taxon>Eukaryota</taxon>
        <taxon>Fungi</taxon>
        <taxon>Dikarya</taxon>
        <taxon>Basidiomycota</taxon>
        <taxon>Agaricomycotina</taxon>
        <taxon>Agaricomycetes</taxon>
        <taxon>Agaricomycetidae</taxon>
        <taxon>Agaricales</taxon>
        <taxon>Agaricineae</taxon>
        <taxon>Hydnangiaceae</taxon>
        <taxon>Laccaria</taxon>
    </lineage>
</organism>
<accession>A0A0C9Y559</accession>
<keyword evidence="3" id="KW-1185">Reference proteome</keyword>
<gene>
    <name evidence="2" type="ORF">K443DRAFT_359718</name>
</gene>
<evidence type="ECO:0000313" key="3">
    <source>
        <dbReference type="Proteomes" id="UP000054477"/>
    </source>
</evidence>
<sequence length="108" mass="11269">MSGSSASIFNTGASIVAAHQEGGGAQEKTATTPRMRDSLVSTTMERSSPPMVAEGMGTSAVLGLHSPVARHRRRYHITYPHSAGALASPSESPGNCTSEFSVVLVRKL</sequence>
<evidence type="ECO:0000256" key="1">
    <source>
        <dbReference type="SAM" id="MobiDB-lite"/>
    </source>
</evidence>
<protein>
    <submittedName>
        <fullName evidence="2">Uncharacterized protein</fullName>
    </submittedName>
</protein>
<reference evidence="2 3" key="1">
    <citation type="submission" date="2014-04" db="EMBL/GenBank/DDBJ databases">
        <authorList>
            <consortium name="DOE Joint Genome Institute"/>
            <person name="Kuo A."/>
            <person name="Kohler A."/>
            <person name="Nagy L.G."/>
            <person name="Floudas D."/>
            <person name="Copeland A."/>
            <person name="Barry K.W."/>
            <person name="Cichocki N."/>
            <person name="Veneault-Fourrey C."/>
            <person name="LaButti K."/>
            <person name="Lindquist E.A."/>
            <person name="Lipzen A."/>
            <person name="Lundell T."/>
            <person name="Morin E."/>
            <person name="Murat C."/>
            <person name="Sun H."/>
            <person name="Tunlid A."/>
            <person name="Henrissat B."/>
            <person name="Grigoriev I.V."/>
            <person name="Hibbett D.S."/>
            <person name="Martin F."/>
            <person name="Nordberg H.P."/>
            <person name="Cantor M.N."/>
            <person name="Hua S.X."/>
        </authorList>
    </citation>
    <scope>NUCLEOTIDE SEQUENCE [LARGE SCALE GENOMIC DNA]</scope>
    <source>
        <strain evidence="2 3">LaAM-08-1</strain>
    </source>
</reference>